<dbReference type="InterPro" id="IPR008309">
    <property type="entry name" value="YdbL"/>
</dbReference>
<reference evidence="2 3" key="1">
    <citation type="submission" date="2020-08" db="EMBL/GenBank/DDBJ databases">
        <title>Genome sequence of Sphingomonas sediminicola KACC 15039T.</title>
        <authorList>
            <person name="Hyun D.-W."/>
            <person name="Bae J.-W."/>
        </authorList>
    </citation>
    <scope>NUCLEOTIDE SEQUENCE [LARGE SCALE GENOMIC DNA]</scope>
    <source>
        <strain evidence="2 3">KACC 15039</strain>
    </source>
</reference>
<proteinExistence type="predicted"/>
<dbReference type="Proteomes" id="UP000516105">
    <property type="component" value="Chromosome"/>
</dbReference>
<name>A0ABX6T4R6_9SPHN</name>
<evidence type="ECO:0000313" key="2">
    <source>
        <dbReference type="EMBL" id="QNP44871.1"/>
    </source>
</evidence>
<sequence>MMRWILLLAIGASAAAIPAAAPSQAYAELAGARRAGQVGERYDGYLGFAAPSTPVVQRQVSAINIRRRSLYVDLARRRGVTPQVAGLATGCELLTRVQVGEVYLLQDGVWRRRQPGQVIAQPSYCG</sequence>
<evidence type="ECO:0000313" key="3">
    <source>
        <dbReference type="Proteomes" id="UP000516105"/>
    </source>
</evidence>
<dbReference type="EMBL" id="CP060782">
    <property type="protein sequence ID" value="QNP44871.1"/>
    <property type="molecule type" value="Genomic_DNA"/>
</dbReference>
<dbReference type="Pfam" id="PF07027">
    <property type="entry name" value="DUF1318"/>
    <property type="match status" value="1"/>
</dbReference>
<accession>A0ABX6T4R6</accession>
<organism evidence="2 3">
    <name type="scientific">Sphingomonas sediminicola</name>
    <dbReference type="NCBI Taxonomy" id="386874"/>
    <lineage>
        <taxon>Bacteria</taxon>
        <taxon>Pseudomonadati</taxon>
        <taxon>Pseudomonadota</taxon>
        <taxon>Alphaproteobacteria</taxon>
        <taxon>Sphingomonadales</taxon>
        <taxon>Sphingomonadaceae</taxon>
        <taxon>Sphingomonas</taxon>
    </lineage>
</organism>
<gene>
    <name evidence="2" type="ORF">H9L14_08930</name>
</gene>
<feature type="chain" id="PRO_5046719507" evidence="1">
    <location>
        <begin position="28"/>
        <end position="126"/>
    </location>
</feature>
<keyword evidence="3" id="KW-1185">Reference proteome</keyword>
<keyword evidence="1" id="KW-0732">Signal</keyword>
<feature type="signal peptide" evidence="1">
    <location>
        <begin position="1"/>
        <end position="27"/>
    </location>
</feature>
<evidence type="ECO:0000256" key="1">
    <source>
        <dbReference type="SAM" id="SignalP"/>
    </source>
</evidence>
<protein>
    <submittedName>
        <fullName evidence="2">YdbL family protein</fullName>
    </submittedName>
</protein>